<dbReference type="SUPFAM" id="SSF52777">
    <property type="entry name" value="CoA-dependent acyltransferases"/>
    <property type="match status" value="2"/>
</dbReference>
<dbReference type="EMBL" id="JAEOAH010000074">
    <property type="protein sequence ID" value="MBK3497432.1"/>
    <property type="molecule type" value="Genomic_DNA"/>
</dbReference>
<dbReference type="Gene3D" id="1.10.1200.10">
    <property type="entry name" value="ACP-like"/>
    <property type="match status" value="1"/>
</dbReference>
<evidence type="ECO:0000256" key="4">
    <source>
        <dbReference type="ARBA" id="ARBA00022598"/>
    </source>
</evidence>
<dbReference type="InterPro" id="IPR020459">
    <property type="entry name" value="AMP-binding"/>
</dbReference>
<dbReference type="InterPro" id="IPR042099">
    <property type="entry name" value="ANL_N_sf"/>
</dbReference>
<dbReference type="Pfam" id="PF13193">
    <property type="entry name" value="AMP-binding_C"/>
    <property type="match status" value="1"/>
</dbReference>
<dbReference type="CDD" id="cd19535">
    <property type="entry name" value="Cyc_NRPS"/>
    <property type="match status" value="1"/>
</dbReference>
<dbReference type="Gene3D" id="3.30.300.30">
    <property type="match status" value="1"/>
</dbReference>
<dbReference type="SUPFAM" id="SSF47336">
    <property type="entry name" value="ACP-like"/>
    <property type="match status" value="1"/>
</dbReference>
<dbReference type="InterPro" id="IPR023213">
    <property type="entry name" value="CAT-like_dom_sf"/>
</dbReference>
<dbReference type="InterPro" id="IPR000873">
    <property type="entry name" value="AMP-dep_synth/lig_dom"/>
</dbReference>
<keyword evidence="4" id="KW-0436">Ligase</keyword>
<dbReference type="InterPro" id="IPR029058">
    <property type="entry name" value="AB_hydrolase_fold"/>
</dbReference>
<dbReference type="Proteomes" id="UP000618943">
    <property type="component" value="Unassembled WGS sequence"/>
</dbReference>
<feature type="domain" description="Carrier" evidence="5">
    <location>
        <begin position="962"/>
        <end position="1037"/>
    </location>
</feature>
<dbReference type="InterPro" id="IPR010071">
    <property type="entry name" value="AA_adenyl_dom"/>
</dbReference>
<evidence type="ECO:0000313" key="7">
    <source>
        <dbReference type="Proteomes" id="UP000618943"/>
    </source>
</evidence>
<dbReference type="Gene3D" id="3.30.559.30">
    <property type="entry name" value="Nonribosomal peptide synthetase, condensation domain"/>
    <property type="match status" value="1"/>
</dbReference>
<comment type="similarity">
    <text evidence="3">Belongs to the ATP-dependent AMP-binding enzyme family.</text>
</comment>
<feature type="non-terminal residue" evidence="6">
    <location>
        <position position="1"/>
    </location>
</feature>
<evidence type="ECO:0000313" key="6">
    <source>
        <dbReference type="EMBL" id="MBK3497432.1"/>
    </source>
</evidence>
<sequence>LTDVQMAYLMGRENHFEMGGVSTHVYLELESGLDMQRFNEALQKVINRHPMLRAIVLPNGEQKILKNVPDYKTSVIDLKHLDFKEQQQHVLKERERMSHYVFPTDQWPLFEYKAIQLAEDKHYLFIGYDMLITDGASFQFIHKELMDFYHDPYLALPEIEVTFRDYMLAYKDFKDSQTYIEDKQYWMNKLENFPSAPVLPYKVNPERIDNPHFKRKTKHFEPKMYEQLKRKARDYNITPSTVLCTAFAQVLSYWSNQSRLALNCTIFNRFPFHEDVLSLIGDFTSVMLLDIELTPQTMFWENAKQVQNVMMEALERRHYDGIEFIREIARYNNLDGNKAVMPIVFTSMLMDSVKEEQEEKYEMGEVKTALSQTSQVFIDYQVLEVNGGLTITWDYVEELFDSTVIESMFEEYFVLLDKVLEGETYYTLSGRNKDKKLIEAYNDTDEGIPFTTLHALFEEQVKCVPEAVAVMFKEESMTYRELHERSNQIACYLNEKGIGRNDFVGVLASRQIETIVNVMGILKAGAAYVPVDPEYPEERRSYILENSNCKLIIEPDLYERQGIENYSSNDFESQYHPDDVAYVIYTSGSTGRPKGVVITHGAAANTIQDINRKFEVNESDRIIGLSSMCFDLSVYDIFGSLGSGAALVMIKDQRDIMDVRKTIEEKDITIWNSVPAIMDLLIENILGEEDDNEEPMFYWSNAHMQGQTVRKVTNSSLRVVLLSGDWIPVKLPNKLNKHFVNAEVISLGGATEASIWSIYYPINDIEEENKSIPYGMPLANQKFYVLNYELEHCPVGVQGELYIGGIGLAEEYLNDKEKTEAAFVIHPDLGRLYCTGDYGVLHQDGHIEFLGRKDQQVKIRGYRVEIGEIENQLLNMHDVKEVVILDELDNKGKKFLCAYIVSETEINVINIKEKLAMVLPDYMVPLHFIQIKEMPLTSNGKINRKDLPSPDMDVVTSTPFVAPETELENLLDGIWRGILGVEKIGVNDNLFEYGVDSTSIIKFVSRLSTDYNIQIPIHQVFKTPNVREIAKAISNLMINPVDVSSERMLLNANNLQEKNIFCFPPVVALGVVYQRLSEILDRYAFYSFNFIESEDRIEKYIELIKEIQPEGPYTFLGISAGGNLAFEITKVMEQRGDKIEDIILMDSFYIQDINPNRLTDEENRKYASETVELMLKQYPQLQSEGEFFRNHVGEKIRGYYTYLDRLINSGQVKANLHVIKSPSSESKHVRGDINLWQYSTTGKYTICNGYGDHEKMLDGKYVEQNAILIEKSLS</sequence>
<dbReference type="Pfam" id="PF00975">
    <property type="entry name" value="Thioesterase"/>
    <property type="match status" value="1"/>
</dbReference>
<comment type="cofactor">
    <cofactor evidence="1">
        <name>pantetheine 4'-phosphate</name>
        <dbReference type="ChEBI" id="CHEBI:47942"/>
    </cofactor>
</comment>
<dbReference type="InterPro" id="IPR009081">
    <property type="entry name" value="PP-bd_ACP"/>
</dbReference>
<evidence type="ECO:0000259" key="5">
    <source>
        <dbReference type="PROSITE" id="PS50075"/>
    </source>
</evidence>
<dbReference type="Pfam" id="PF00501">
    <property type="entry name" value="AMP-binding"/>
    <property type="match status" value="1"/>
</dbReference>
<evidence type="ECO:0000256" key="2">
    <source>
        <dbReference type="ARBA" id="ARBA00004924"/>
    </source>
</evidence>
<keyword evidence="7" id="KW-1185">Reference proteome</keyword>
<organism evidence="6 7">
    <name type="scientific">Viridibacillus soli</name>
    <dbReference type="NCBI Taxonomy" id="2798301"/>
    <lineage>
        <taxon>Bacteria</taxon>
        <taxon>Bacillati</taxon>
        <taxon>Bacillota</taxon>
        <taxon>Bacilli</taxon>
        <taxon>Bacillales</taxon>
        <taxon>Caryophanaceae</taxon>
        <taxon>Viridibacillus</taxon>
    </lineage>
</organism>
<dbReference type="InterPro" id="IPR001031">
    <property type="entry name" value="Thioesterase"/>
</dbReference>
<comment type="caution">
    <text evidence="6">The sequence shown here is derived from an EMBL/GenBank/DDBJ whole genome shotgun (WGS) entry which is preliminary data.</text>
</comment>
<dbReference type="Gene3D" id="3.40.50.1820">
    <property type="entry name" value="alpha/beta hydrolase"/>
    <property type="match status" value="1"/>
</dbReference>
<dbReference type="Pfam" id="PF00668">
    <property type="entry name" value="Condensation"/>
    <property type="match status" value="1"/>
</dbReference>
<dbReference type="SUPFAM" id="SSF56801">
    <property type="entry name" value="Acetyl-CoA synthetase-like"/>
    <property type="match status" value="1"/>
</dbReference>
<dbReference type="PANTHER" id="PTHR45527">
    <property type="entry name" value="NONRIBOSOMAL PEPTIDE SYNTHETASE"/>
    <property type="match status" value="1"/>
</dbReference>
<evidence type="ECO:0000256" key="3">
    <source>
        <dbReference type="ARBA" id="ARBA00006432"/>
    </source>
</evidence>
<dbReference type="PROSITE" id="PS50075">
    <property type="entry name" value="CARRIER"/>
    <property type="match status" value="1"/>
</dbReference>
<dbReference type="InterPro" id="IPR025110">
    <property type="entry name" value="AMP-bd_C"/>
</dbReference>
<gene>
    <name evidence="6" type="ORF">JFL43_21985</name>
</gene>
<dbReference type="InterPro" id="IPR045851">
    <property type="entry name" value="AMP-bd_C_sf"/>
</dbReference>
<dbReference type="InterPro" id="IPR001242">
    <property type="entry name" value="Condensation_dom"/>
</dbReference>
<dbReference type="NCBIfam" id="TIGR01733">
    <property type="entry name" value="AA-adenyl-dom"/>
    <property type="match status" value="1"/>
</dbReference>
<dbReference type="Gene3D" id="1.10.287.490">
    <property type="entry name" value="Helix hairpin bin"/>
    <property type="match status" value="1"/>
</dbReference>
<dbReference type="Gene3D" id="3.30.559.10">
    <property type="entry name" value="Chloramphenicol acetyltransferase-like domain"/>
    <property type="match status" value="1"/>
</dbReference>
<name>A0ABS1HDF7_9BACL</name>
<dbReference type="InterPro" id="IPR036736">
    <property type="entry name" value="ACP-like_sf"/>
</dbReference>
<proteinExistence type="inferred from homology"/>
<dbReference type="PANTHER" id="PTHR45527:SF10">
    <property type="entry name" value="PYOCHELIN SYNTHASE PCHF"/>
    <property type="match status" value="1"/>
</dbReference>
<dbReference type="Gene3D" id="3.40.50.12780">
    <property type="entry name" value="N-terminal domain of ligase-like"/>
    <property type="match status" value="1"/>
</dbReference>
<comment type="pathway">
    <text evidence="2">Siderophore biosynthesis.</text>
</comment>
<dbReference type="PRINTS" id="PR00154">
    <property type="entry name" value="AMPBINDING"/>
</dbReference>
<reference evidence="6 7" key="1">
    <citation type="submission" date="2020-12" db="EMBL/GenBank/DDBJ databases">
        <title>YIM B01967 draft genome.</title>
        <authorList>
            <person name="Yan X."/>
        </authorList>
    </citation>
    <scope>NUCLEOTIDE SEQUENCE [LARGE SCALE GENOMIC DNA]</scope>
    <source>
        <strain evidence="6 7">YIM B01967</strain>
    </source>
</reference>
<dbReference type="PROSITE" id="PS00455">
    <property type="entry name" value="AMP_BINDING"/>
    <property type="match status" value="1"/>
</dbReference>
<dbReference type="Pfam" id="PF00550">
    <property type="entry name" value="PP-binding"/>
    <property type="match status" value="1"/>
</dbReference>
<accession>A0ABS1HDF7</accession>
<protein>
    <submittedName>
        <fullName evidence="6">Amino acid adenylation domain-containing protein</fullName>
    </submittedName>
</protein>
<dbReference type="InterPro" id="IPR020845">
    <property type="entry name" value="AMP-binding_CS"/>
</dbReference>
<dbReference type="SUPFAM" id="SSF53474">
    <property type="entry name" value="alpha/beta-Hydrolases"/>
    <property type="match status" value="1"/>
</dbReference>
<evidence type="ECO:0000256" key="1">
    <source>
        <dbReference type="ARBA" id="ARBA00001957"/>
    </source>
</evidence>
<dbReference type="InterPro" id="IPR057737">
    <property type="entry name" value="Condensation_MtbB-like"/>
</dbReference>